<accession>D7BUG7</accession>
<dbReference type="STRING" id="749414.SBI_08598"/>
<protein>
    <submittedName>
        <fullName evidence="5">GntR-family transcriptional regulator</fullName>
    </submittedName>
</protein>
<dbReference type="GO" id="GO:0003700">
    <property type="term" value="F:DNA-binding transcription factor activity"/>
    <property type="evidence" value="ECO:0007669"/>
    <property type="project" value="InterPro"/>
</dbReference>
<proteinExistence type="predicted"/>
<name>D7BUG7_STRBB</name>
<dbReference type="RefSeq" id="WP_014181165.1">
    <property type="nucleotide sequence ID" value="NC_016582.1"/>
</dbReference>
<keyword evidence="6" id="KW-1185">Reference proteome</keyword>
<dbReference type="InterPro" id="IPR008920">
    <property type="entry name" value="TF_FadR/GntR_C"/>
</dbReference>
<evidence type="ECO:0000256" key="3">
    <source>
        <dbReference type="ARBA" id="ARBA00023163"/>
    </source>
</evidence>
<dbReference type="SUPFAM" id="SSF46785">
    <property type="entry name" value="Winged helix' DNA-binding domain"/>
    <property type="match status" value="1"/>
</dbReference>
<keyword evidence="3" id="KW-0804">Transcription</keyword>
<keyword evidence="2" id="KW-0238">DNA-binding</keyword>
<evidence type="ECO:0000256" key="1">
    <source>
        <dbReference type="ARBA" id="ARBA00023015"/>
    </source>
</evidence>
<dbReference type="PANTHER" id="PTHR43537">
    <property type="entry name" value="TRANSCRIPTIONAL REGULATOR, GNTR FAMILY"/>
    <property type="match status" value="1"/>
</dbReference>
<dbReference type="AlphaFoldDB" id="D7BUG7"/>
<dbReference type="PANTHER" id="PTHR43537:SF5">
    <property type="entry name" value="UXU OPERON TRANSCRIPTIONAL REGULATOR"/>
    <property type="match status" value="1"/>
</dbReference>
<evidence type="ECO:0000313" key="6">
    <source>
        <dbReference type="Proteomes" id="UP000000377"/>
    </source>
</evidence>
<feature type="domain" description="HTH gntR-type" evidence="4">
    <location>
        <begin position="19"/>
        <end position="86"/>
    </location>
</feature>
<dbReference type="Gene3D" id="1.20.120.530">
    <property type="entry name" value="GntR ligand-binding domain-like"/>
    <property type="match status" value="1"/>
</dbReference>
<dbReference type="Proteomes" id="UP000000377">
    <property type="component" value="Chromosome"/>
</dbReference>
<dbReference type="PATRIC" id="fig|749414.3.peg.8844"/>
<dbReference type="InterPro" id="IPR000524">
    <property type="entry name" value="Tscrpt_reg_HTH_GntR"/>
</dbReference>
<dbReference type="PROSITE" id="PS50949">
    <property type="entry name" value="HTH_GNTR"/>
    <property type="match status" value="1"/>
</dbReference>
<dbReference type="Pfam" id="PF07729">
    <property type="entry name" value="FCD"/>
    <property type="match status" value="1"/>
</dbReference>
<dbReference type="eggNOG" id="COG1802">
    <property type="taxonomic scope" value="Bacteria"/>
</dbReference>
<dbReference type="GO" id="GO:0003677">
    <property type="term" value="F:DNA binding"/>
    <property type="evidence" value="ECO:0007669"/>
    <property type="project" value="UniProtKB-KW"/>
</dbReference>
<keyword evidence="1" id="KW-0805">Transcription regulation</keyword>
<reference evidence="5 6" key="1">
    <citation type="journal article" date="2010" name="J. Bacteriol.">
        <title>Genome sequence of the milbemycin-producing bacterium Streptomyces bingchenggensis.</title>
        <authorList>
            <person name="Wang X.J."/>
            <person name="Yan Y.J."/>
            <person name="Zhang B."/>
            <person name="An J."/>
            <person name="Wang J.J."/>
            <person name="Tian J."/>
            <person name="Jiang L."/>
            <person name="Chen Y.H."/>
            <person name="Huang S.X."/>
            <person name="Yin M."/>
            <person name="Zhang J."/>
            <person name="Gao A.L."/>
            <person name="Liu C.X."/>
            <person name="Zhu Z.X."/>
            <person name="Xiang W.S."/>
        </authorList>
    </citation>
    <scope>NUCLEOTIDE SEQUENCE [LARGE SCALE GENOMIC DNA]</scope>
    <source>
        <strain evidence="5 6">BCW-1</strain>
    </source>
</reference>
<dbReference type="Gene3D" id="1.10.10.10">
    <property type="entry name" value="Winged helix-like DNA-binding domain superfamily/Winged helix DNA-binding domain"/>
    <property type="match status" value="1"/>
</dbReference>
<dbReference type="KEGG" id="sbh:SBI_08598"/>
<dbReference type="InterPro" id="IPR036388">
    <property type="entry name" value="WH-like_DNA-bd_sf"/>
</dbReference>
<sequence length="232" mass="25045">MGNGTASDVSVEVSLERPRKLGDIVLDQVRELIVGKRLPPGERLSEAKIAKMLGVSKTPVREALLQLRMIGLVSMIDGNAHVVVPSARLIREAYEVRAGLEALTARLAAERAAPDRRAQLLPLAEASLQAARDNDAAAFRGLDQEFHHAVALASNNATAQQRIDETLVLCQTLRRRDVLTGWDSQLCGQAHVAIAEAINSGDAEVASREMYGHINYVMDRVLSALAGQQQGA</sequence>
<evidence type="ECO:0000259" key="4">
    <source>
        <dbReference type="PROSITE" id="PS50949"/>
    </source>
</evidence>
<gene>
    <name evidence="5" type="ordered locus">SBI_08598</name>
</gene>
<dbReference type="EMBL" id="CP002047">
    <property type="protein sequence ID" value="ADI11716.1"/>
    <property type="molecule type" value="Genomic_DNA"/>
</dbReference>
<dbReference type="InterPro" id="IPR011711">
    <property type="entry name" value="GntR_C"/>
</dbReference>
<dbReference type="SUPFAM" id="SSF48008">
    <property type="entry name" value="GntR ligand-binding domain-like"/>
    <property type="match status" value="1"/>
</dbReference>
<organism evidence="5 6">
    <name type="scientific">Streptomyces bingchenggensis (strain BCW-1)</name>
    <dbReference type="NCBI Taxonomy" id="749414"/>
    <lineage>
        <taxon>Bacteria</taxon>
        <taxon>Bacillati</taxon>
        <taxon>Actinomycetota</taxon>
        <taxon>Actinomycetes</taxon>
        <taxon>Kitasatosporales</taxon>
        <taxon>Streptomycetaceae</taxon>
        <taxon>Streptomyces</taxon>
    </lineage>
</organism>
<evidence type="ECO:0000313" key="5">
    <source>
        <dbReference type="EMBL" id="ADI11716.1"/>
    </source>
</evidence>
<dbReference type="SMART" id="SM00895">
    <property type="entry name" value="FCD"/>
    <property type="match status" value="1"/>
</dbReference>
<dbReference type="SMART" id="SM00345">
    <property type="entry name" value="HTH_GNTR"/>
    <property type="match status" value="1"/>
</dbReference>
<dbReference type="Pfam" id="PF00392">
    <property type="entry name" value="GntR"/>
    <property type="match status" value="1"/>
</dbReference>
<evidence type="ECO:0000256" key="2">
    <source>
        <dbReference type="ARBA" id="ARBA00023125"/>
    </source>
</evidence>
<dbReference type="InterPro" id="IPR036390">
    <property type="entry name" value="WH_DNA-bd_sf"/>
</dbReference>
<dbReference type="HOGENOM" id="CLU_017584_5_1_11"/>